<keyword evidence="1" id="KW-0809">Transit peptide</keyword>
<dbReference type="PANTHER" id="PTHR12210">
    <property type="entry name" value="DULLARD PROTEIN PHOSPHATASE"/>
    <property type="match status" value="1"/>
</dbReference>
<keyword evidence="5" id="KW-1185">Reference proteome</keyword>
<keyword evidence="1" id="KW-0811">Translocation</keyword>
<dbReference type="InterPro" id="IPR050365">
    <property type="entry name" value="TIM50"/>
</dbReference>
<dbReference type="SUPFAM" id="SSF56784">
    <property type="entry name" value="HAD-like"/>
    <property type="match status" value="1"/>
</dbReference>
<dbReference type="PROSITE" id="PS50969">
    <property type="entry name" value="FCP1"/>
    <property type="match status" value="1"/>
</dbReference>
<keyword evidence="1" id="KW-0813">Transport</keyword>
<evidence type="ECO:0000259" key="3">
    <source>
        <dbReference type="PROSITE" id="PS50969"/>
    </source>
</evidence>
<proteinExistence type="inferred from homology"/>
<dbReference type="Pfam" id="PF03031">
    <property type="entry name" value="NIF"/>
    <property type="match status" value="1"/>
</dbReference>
<evidence type="ECO:0000313" key="5">
    <source>
        <dbReference type="Proteomes" id="UP000419144"/>
    </source>
</evidence>
<reference evidence="4" key="1">
    <citation type="submission" date="2019-11" db="EMBL/GenBank/DDBJ databases">
        <title>Leishmania tarentolae CDS.</title>
        <authorList>
            <person name="Goto Y."/>
            <person name="Yamagishi J."/>
        </authorList>
    </citation>
    <scope>NUCLEOTIDE SEQUENCE [LARGE SCALE GENOMIC DNA]</scope>
    <source>
        <strain evidence="4">Parrot Tar II</strain>
    </source>
</reference>
<dbReference type="GO" id="GO:0015031">
    <property type="term" value="P:protein transport"/>
    <property type="evidence" value="ECO:0007669"/>
    <property type="project" value="UniProtKB-KW"/>
</dbReference>
<comment type="subunit">
    <text evidence="1">Component of the TIM23 complex.</text>
</comment>
<dbReference type="VEuPathDB" id="TriTrypDB:LtaPh_2926100"/>
<dbReference type="GO" id="GO:0005744">
    <property type="term" value="C:TIM23 mitochondrial import inner membrane translocase complex"/>
    <property type="evidence" value="ECO:0007669"/>
    <property type="project" value="UniProtKB-UniRule"/>
</dbReference>
<comment type="similarity">
    <text evidence="1">Belongs to the TIM50 family.</text>
</comment>
<name>A0A640KM25_LEITA</name>
<dbReference type="FunFam" id="3.40.50.1000:FF:000159">
    <property type="entry name" value="TFIIF-stimulated CTD phosphatase"/>
    <property type="match status" value="1"/>
</dbReference>
<protein>
    <recommendedName>
        <fullName evidence="1">Mitochondrial import inner membrane translocase subunit TIM50</fullName>
    </recommendedName>
</protein>
<feature type="region of interest" description="Disordered" evidence="2">
    <location>
        <begin position="1"/>
        <end position="29"/>
    </location>
</feature>
<evidence type="ECO:0000256" key="2">
    <source>
        <dbReference type="SAM" id="MobiDB-lite"/>
    </source>
</evidence>
<dbReference type="InterPro" id="IPR023214">
    <property type="entry name" value="HAD_sf"/>
</dbReference>
<dbReference type="InterPro" id="IPR004274">
    <property type="entry name" value="FCP1_dom"/>
</dbReference>
<sequence>MRLSTSSHCHRIDRERNSNKGDYEPGVLRNRSTVSPLLSRCNKKPCGRFLVAYEIPFAHVEGLTCVATGNAVSSRAPMTSAVDGIDTVSDAVGAKASILSMSHGQRSKVAHEAPRNSLAIDSHASRHRNWIKSSRKANAISCSTSPTTVRPIPNSARWTNAAQDAGISSKPRVDTLTVPCVLLKSKRTEGTDATTVLPNCPLTFSSTLVPPPRPQDVGKLVVVLDLDETLVYSRDSIVYTRPGALRLLMTLKDRCEVIVWTAGTREYALDVIRIIDSVCAVQYCIFRHPIWWTGDTGCTKDLRLLGRPMDRVLLVDNTPSVFRANPRNSLLVEDFIVPYPTAYNAQEKTLSVLAHIFEHVFRCSRSPCIADVLASKCISRQAIRLEKDRLVNLNVLIPT</sequence>
<dbReference type="SMART" id="SM00577">
    <property type="entry name" value="CPDc"/>
    <property type="match status" value="1"/>
</dbReference>
<feature type="compositionally biased region" description="Basic and acidic residues" evidence="2">
    <location>
        <begin position="10"/>
        <end position="23"/>
    </location>
</feature>
<dbReference type="Gene3D" id="3.40.50.1000">
    <property type="entry name" value="HAD superfamily/HAD-like"/>
    <property type="match status" value="1"/>
</dbReference>
<dbReference type="AlphaFoldDB" id="A0A640KM25"/>
<evidence type="ECO:0000313" key="4">
    <source>
        <dbReference type="EMBL" id="GET90532.1"/>
    </source>
</evidence>
<organism evidence="4 5">
    <name type="scientific">Leishmania tarentolae</name>
    <name type="common">Sauroleishmania tarentolae</name>
    <dbReference type="NCBI Taxonomy" id="5689"/>
    <lineage>
        <taxon>Eukaryota</taxon>
        <taxon>Discoba</taxon>
        <taxon>Euglenozoa</taxon>
        <taxon>Kinetoplastea</taxon>
        <taxon>Metakinetoplastina</taxon>
        <taxon>Trypanosomatida</taxon>
        <taxon>Trypanosomatidae</taxon>
        <taxon>Leishmaniinae</taxon>
        <taxon>Leishmania</taxon>
        <taxon>lizard Leishmania</taxon>
    </lineage>
</organism>
<dbReference type="OrthoDB" id="277011at2759"/>
<comment type="function">
    <text evidence="1">Essential component of the TIM23 complex, a complex that mediates the translocation of transit peptide-containing proteins across the mitochondrial inner membrane.</text>
</comment>
<dbReference type="EMBL" id="BLBS01000041">
    <property type="protein sequence ID" value="GET90532.1"/>
    <property type="molecule type" value="Genomic_DNA"/>
</dbReference>
<keyword evidence="1" id="KW-0653">Protein transport</keyword>
<gene>
    <name evidence="4" type="ORF">LtaPh_2926100</name>
</gene>
<accession>A0A640KM25</accession>
<dbReference type="InterPro" id="IPR036412">
    <property type="entry name" value="HAD-like_sf"/>
</dbReference>
<comment type="subcellular location">
    <subcellularLocation>
        <location evidence="1">Mitochondrion inner membrane</location>
        <topology evidence="1">Single-pass membrane protein</topology>
    </subcellularLocation>
</comment>
<dbReference type="Proteomes" id="UP000419144">
    <property type="component" value="Unassembled WGS sequence"/>
</dbReference>
<keyword evidence="1" id="KW-0496">Mitochondrion</keyword>
<feature type="domain" description="FCP1 homology" evidence="3">
    <location>
        <begin position="215"/>
        <end position="360"/>
    </location>
</feature>
<comment type="caution">
    <text evidence="4">The sequence shown here is derived from an EMBL/GenBank/DDBJ whole genome shotgun (WGS) entry which is preliminary data.</text>
</comment>
<evidence type="ECO:0000256" key="1">
    <source>
        <dbReference type="RuleBase" id="RU365079"/>
    </source>
</evidence>